<dbReference type="SMART" id="SM00388">
    <property type="entry name" value="HisKA"/>
    <property type="match status" value="1"/>
</dbReference>
<dbReference type="CDD" id="cd00082">
    <property type="entry name" value="HisKA"/>
    <property type="match status" value="1"/>
</dbReference>
<evidence type="ECO:0000256" key="8">
    <source>
        <dbReference type="ARBA" id="ARBA00022777"/>
    </source>
</evidence>
<dbReference type="InterPro" id="IPR050428">
    <property type="entry name" value="TCS_sensor_his_kinase"/>
</dbReference>
<dbReference type="InterPro" id="IPR013727">
    <property type="entry name" value="2CSK_N"/>
</dbReference>
<dbReference type="InterPro" id="IPR003594">
    <property type="entry name" value="HATPase_dom"/>
</dbReference>
<keyword evidence="17" id="KW-1185">Reference proteome</keyword>
<evidence type="ECO:0000256" key="7">
    <source>
        <dbReference type="ARBA" id="ARBA00022741"/>
    </source>
</evidence>
<gene>
    <name evidence="16" type="ORF">EZJ19_06130</name>
</gene>
<dbReference type="Pfam" id="PF02518">
    <property type="entry name" value="HATPase_c"/>
    <property type="match status" value="1"/>
</dbReference>
<feature type="domain" description="HAMP" evidence="15">
    <location>
        <begin position="176"/>
        <end position="228"/>
    </location>
</feature>
<proteinExistence type="predicted"/>
<feature type="domain" description="Histidine kinase" evidence="14">
    <location>
        <begin position="236"/>
        <end position="446"/>
    </location>
</feature>
<dbReference type="Proteomes" id="UP000295443">
    <property type="component" value="Unassembled WGS sequence"/>
</dbReference>
<dbReference type="PANTHER" id="PTHR45436:SF14">
    <property type="entry name" value="SENSOR PROTEIN QSEC"/>
    <property type="match status" value="1"/>
</dbReference>
<evidence type="ECO:0000256" key="11">
    <source>
        <dbReference type="ARBA" id="ARBA00023012"/>
    </source>
</evidence>
<keyword evidence="6 13" id="KW-0812">Transmembrane</keyword>
<feature type="transmembrane region" description="Helical" evidence="13">
    <location>
        <begin position="9"/>
        <end position="29"/>
    </location>
</feature>
<name>A0A4V6NB07_9PROT</name>
<organism evidence="16 17">
    <name type="scientific">Parasulfuritortus cantonensis</name>
    <dbReference type="NCBI Taxonomy" id="2528202"/>
    <lineage>
        <taxon>Bacteria</taxon>
        <taxon>Pseudomonadati</taxon>
        <taxon>Pseudomonadota</taxon>
        <taxon>Betaproteobacteria</taxon>
        <taxon>Nitrosomonadales</taxon>
        <taxon>Thiobacillaceae</taxon>
        <taxon>Parasulfuritortus</taxon>
    </lineage>
</organism>
<evidence type="ECO:0000313" key="17">
    <source>
        <dbReference type="Proteomes" id="UP000295443"/>
    </source>
</evidence>
<dbReference type="InterPro" id="IPR003661">
    <property type="entry name" value="HisK_dim/P_dom"/>
</dbReference>
<keyword evidence="11" id="KW-0902">Two-component regulatory system</keyword>
<evidence type="ECO:0000256" key="9">
    <source>
        <dbReference type="ARBA" id="ARBA00022840"/>
    </source>
</evidence>
<reference evidence="16 17" key="1">
    <citation type="submission" date="2019-03" db="EMBL/GenBank/DDBJ databases">
        <title>Genome sequence of Thiobacillaceae bacterium LSR1, a sulfur-oxidizing bacterium isolated from freshwater sediment.</title>
        <authorList>
            <person name="Li S."/>
        </authorList>
    </citation>
    <scope>NUCLEOTIDE SEQUENCE [LARGE SCALE GENOMIC DNA]</scope>
    <source>
        <strain evidence="16 17">LSR1</strain>
    </source>
</reference>
<dbReference type="Gene3D" id="3.30.565.10">
    <property type="entry name" value="Histidine kinase-like ATPase, C-terminal domain"/>
    <property type="match status" value="1"/>
</dbReference>
<comment type="catalytic activity">
    <reaction evidence="1">
        <text>ATP + protein L-histidine = ADP + protein N-phospho-L-histidine.</text>
        <dbReference type="EC" id="2.7.13.3"/>
    </reaction>
</comment>
<comment type="caution">
    <text evidence="16">The sequence shown here is derived from an EMBL/GenBank/DDBJ whole genome shotgun (WGS) entry which is preliminary data.</text>
</comment>
<evidence type="ECO:0000256" key="5">
    <source>
        <dbReference type="ARBA" id="ARBA00022679"/>
    </source>
</evidence>
<dbReference type="PANTHER" id="PTHR45436">
    <property type="entry name" value="SENSOR HISTIDINE KINASE YKOH"/>
    <property type="match status" value="1"/>
</dbReference>
<dbReference type="InterPro" id="IPR003660">
    <property type="entry name" value="HAMP_dom"/>
</dbReference>
<dbReference type="RefSeq" id="WP_131445581.1">
    <property type="nucleotide sequence ID" value="NZ_SJZB01000022.1"/>
</dbReference>
<keyword evidence="9" id="KW-0067">ATP-binding</keyword>
<sequence length="447" mass="48638">MRTSIQARLLVPVMLAVLVVGLVTAWLAYQRAVKEVDELFDAQLSQYVGILLALAHETDDDDEVRLPNIDGHRYENRMLFQIWHREHGRDRLLIRSPGLASNWPEQVARSGYSVARIDGRTWRCFAATDDDGDQVAWAALDLDIRAHLAGEIAEDNMKPYLFGLPVLAAFLWLAIRRGLAPLRRLQGELAARSPERLDPLAATGLPRELKPLVETLNRLFGRVDLTIENERRFTNDAAHELRTPLAALRVQLQVAQRTPDDEERHSAIAKALLGAGRMSHLVTQLLALARLESSGTPGEAEPVDLRGVVADVAADLAAMARERQVTLELDADAPALALTGNPGLIRALARNLIDNALRYARPGGRVRVSVAGGTLRVADDGPGVAAEEREKLGLRFHRFGPQSAEGVGLGLSIVRRIAELHGAGLSFGAGLDGGGLTVEVAFPARPA</sequence>
<dbReference type="Gene3D" id="1.10.287.130">
    <property type="match status" value="1"/>
</dbReference>
<dbReference type="GO" id="GO:0000155">
    <property type="term" value="F:phosphorelay sensor kinase activity"/>
    <property type="evidence" value="ECO:0007669"/>
    <property type="project" value="InterPro"/>
</dbReference>
<dbReference type="GO" id="GO:0005524">
    <property type="term" value="F:ATP binding"/>
    <property type="evidence" value="ECO:0007669"/>
    <property type="project" value="UniProtKB-KW"/>
</dbReference>
<evidence type="ECO:0000256" key="6">
    <source>
        <dbReference type="ARBA" id="ARBA00022692"/>
    </source>
</evidence>
<dbReference type="OrthoDB" id="8583694at2"/>
<dbReference type="InterPro" id="IPR036097">
    <property type="entry name" value="HisK_dim/P_sf"/>
</dbReference>
<evidence type="ECO:0000313" key="16">
    <source>
        <dbReference type="EMBL" id="TCJ15792.1"/>
    </source>
</evidence>
<dbReference type="AlphaFoldDB" id="A0A4V6NB07"/>
<evidence type="ECO:0000256" key="13">
    <source>
        <dbReference type="SAM" id="Phobius"/>
    </source>
</evidence>
<comment type="subcellular location">
    <subcellularLocation>
        <location evidence="2">Membrane</location>
        <topology evidence="2">Multi-pass membrane protein</topology>
    </subcellularLocation>
</comment>
<evidence type="ECO:0000256" key="2">
    <source>
        <dbReference type="ARBA" id="ARBA00004141"/>
    </source>
</evidence>
<dbReference type="InterPro" id="IPR036890">
    <property type="entry name" value="HATPase_C_sf"/>
</dbReference>
<dbReference type="EMBL" id="SJZB01000022">
    <property type="protein sequence ID" value="TCJ15792.1"/>
    <property type="molecule type" value="Genomic_DNA"/>
</dbReference>
<keyword evidence="7" id="KW-0547">Nucleotide-binding</keyword>
<keyword evidence="10 13" id="KW-1133">Transmembrane helix</keyword>
<evidence type="ECO:0000259" key="14">
    <source>
        <dbReference type="PROSITE" id="PS50109"/>
    </source>
</evidence>
<dbReference type="InterPro" id="IPR005467">
    <property type="entry name" value="His_kinase_dom"/>
</dbReference>
<dbReference type="SUPFAM" id="SSF55874">
    <property type="entry name" value="ATPase domain of HSP90 chaperone/DNA topoisomerase II/histidine kinase"/>
    <property type="match status" value="1"/>
</dbReference>
<dbReference type="Pfam" id="PF08521">
    <property type="entry name" value="2CSK_N"/>
    <property type="match status" value="1"/>
</dbReference>
<dbReference type="PRINTS" id="PR00344">
    <property type="entry name" value="BCTRLSENSOR"/>
</dbReference>
<evidence type="ECO:0000256" key="10">
    <source>
        <dbReference type="ARBA" id="ARBA00022989"/>
    </source>
</evidence>
<dbReference type="PROSITE" id="PS50885">
    <property type="entry name" value="HAMP"/>
    <property type="match status" value="1"/>
</dbReference>
<accession>A0A4V6NB07</accession>
<dbReference type="PROSITE" id="PS50109">
    <property type="entry name" value="HIS_KIN"/>
    <property type="match status" value="1"/>
</dbReference>
<keyword evidence="8 16" id="KW-0418">Kinase</keyword>
<keyword evidence="4" id="KW-0597">Phosphoprotein</keyword>
<dbReference type="Pfam" id="PF00512">
    <property type="entry name" value="HisKA"/>
    <property type="match status" value="1"/>
</dbReference>
<evidence type="ECO:0000259" key="15">
    <source>
        <dbReference type="PROSITE" id="PS50885"/>
    </source>
</evidence>
<evidence type="ECO:0000256" key="1">
    <source>
        <dbReference type="ARBA" id="ARBA00000085"/>
    </source>
</evidence>
<evidence type="ECO:0000256" key="12">
    <source>
        <dbReference type="ARBA" id="ARBA00023136"/>
    </source>
</evidence>
<dbReference type="SUPFAM" id="SSF47384">
    <property type="entry name" value="Homodimeric domain of signal transducing histidine kinase"/>
    <property type="match status" value="1"/>
</dbReference>
<keyword evidence="5" id="KW-0808">Transferase</keyword>
<dbReference type="InterPro" id="IPR004358">
    <property type="entry name" value="Sig_transdc_His_kin-like_C"/>
</dbReference>
<protein>
    <recommendedName>
        <fullName evidence="3">histidine kinase</fullName>
        <ecNumber evidence="3">2.7.13.3</ecNumber>
    </recommendedName>
</protein>
<dbReference type="GO" id="GO:0005886">
    <property type="term" value="C:plasma membrane"/>
    <property type="evidence" value="ECO:0007669"/>
    <property type="project" value="TreeGrafter"/>
</dbReference>
<evidence type="ECO:0000256" key="4">
    <source>
        <dbReference type="ARBA" id="ARBA00022553"/>
    </source>
</evidence>
<keyword evidence="12 13" id="KW-0472">Membrane</keyword>
<dbReference type="SMART" id="SM00387">
    <property type="entry name" value="HATPase_c"/>
    <property type="match status" value="1"/>
</dbReference>
<dbReference type="Gene3D" id="1.20.5.1040">
    <property type="entry name" value="Sensor protein qsec"/>
    <property type="match status" value="1"/>
</dbReference>
<dbReference type="EC" id="2.7.13.3" evidence="3"/>
<dbReference type="FunFam" id="1.10.287.130:FF:000035">
    <property type="entry name" value="Two-component sensor histidine kinase"/>
    <property type="match status" value="1"/>
</dbReference>
<evidence type="ECO:0000256" key="3">
    <source>
        <dbReference type="ARBA" id="ARBA00012438"/>
    </source>
</evidence>